<evidence type="ECO:0000259" key="1">
    <source>
        <dbReference type="Pfam" id="PF22936"/>
    </source>
</evidence>
<comment type="caution">
    <text evidence="2">The sequence shown here is derived from an EMBL/GenBank/DDBJ whole genome shotgun (WGS) entry which is preliminary data.</text>
</comment>
<gene>
    <name evidence="2" type="ORF">Tci_532916</name>
</gene>
<organism evidence="2">
    <name type="scientific">Tanacetum cinerariifolium</name>
    <name type="common">Dalmatian daisy</name>
    <name type="synonym">Chrysanthemum cinerariifolium</name>
    <dbReference type="NCBI Taxonomy" id="118510"/>
    <lineage>
        <taxon>Eukaryota</taxon>
        <taxon>Viridiplantae</taxon>
        <taxon>Streptophyta</taxon>
        <taxon>Embryophyta</taxon>
        <taxon>Tracheophyta</taxon>
        <taxon>Spermatophyta</taxon>
        <taxon>Magnoliopsida</taxon>
        <taxon>eudicotyledons</taxon>
        <taxon>Gunneridae</taxon>
        <taxon>Pentapetalae</taxon>
        <taxon>asterids</taxon>
        <taxon>campanulids</taxon>
        <taxon>Asterales</taxon>
        <taxon>Asteraceae</taxon>
        <taxon>Asteroideae</taxon>
        <taxon>Anthemideae</taxon>
        <taxon>Anthemidinae</taxon>
        <taxon>Tanacetum</taxon>
    </lineage>
</organism>
<feature type="non-terminal residue" evidence="2">
    <location>
        <position position="1"/>
    </location>
</feature>
<proteinExistence type="predicted"/>
<dbReference type="AlphaFoldDB" id="A0A699IFE6"/>
<protein>
    <submittedName>
        <fullName evidence="2">Retrovirus-related Pol polyprotein from transposon TNT 1-94</fullName>
    </submittedName>
</protein>
<dbReference type="Pfam" id="PF22936">
    <property type="entry name" value="Pol_BBD"/>
    <property type="match status" value="1"/>
</dbReference>
<name>A0A699IFE6_TANCI</name>
<accession>A0A699IFE6</accession>
<evidence type="ECO:0000313" key="2">
    <source>
        <dbReference type="EMBL" id="GEZ60943.1"/>
    </source>
</evidence>
<dbReference type="EMBL" id="BKCJ010300085">
    <property type="protein sequence ID" value="GEZ60943.1"/>
    <property type="molecule type" value="Genomic_DNA"/>
</dbReference>
<sequence length="194" mass="21824">GMAEGTTEGMKQNRNKSKSFKIRDIKDKKVNQAARDSDDALVCCVEYTVKDRMMDSGASLHATYFKEELKWFKLRSSKVRLADDKTLYIAGVGDVVLKTSFGTSWTLKDVRYIPGLKRMLISVGQLDEEGYHVASETSSGRIGISMLASKDNVSDVQKVDIYFYKSSGLGKQKDISFIMLVKIRKLHSRSCNRS</sequence>
<feature type="domain" description="Retrovirus-related Pol polyprotein from transposon TNT 1-94-like beta-barrel" evidence="1">
    <location>
        <begin position="53"/>
        <end position="131"/>
    </location>
</feature>
<dbReference type="InterPro" id="IPR054722">
    <property type="entry name" value="PolX-like_BBD"/>
</dbReference>
<reference evidence="2" key="1">
    <citation type="journal article" date="2019" name="Sci. Rep.">
        <title>Draft genome of Tanacetum cinerariifolium, the natural source of mosquito coil.</title>
        <authorList>
            <person name="Yamashiro T."/>
            <person name="Shiraishi A."/>
            <person name="Satake H."/>
            <person name="Nakayama K."/>
        </authorList>
    </citation>
    <scope>NUCLEOTIDE SEQUENCE</scope>
</reference>